<proteinExistence type="predicted"/>
<dbReference type="InParanoid" id="A0A165EGR3"/>
<keyword evidence="3" id="KW-1185">Reference proteome</keyword>
<dbReference type="Gene3D" id="2.60.120.260">
    <property type="entry name" value="Galactose-binding domain-like"/>
    <property type="match status" value="1"/>
</dbReference>
<keyword evidence="1" id="KW-0732">Signal</keyword>
<evidence type="ECO:0000256" key="1">
    <source>
        <dbReference type="SAM" id="SignalP"/>
    </source>
</evidence>
<dbReference type="EMBL" id="KV426141">
    <property type="protein sequence ID" value="KZV86897.1"/>
    <property type="molecule type" value="Genomic_DNA"/>
</dbReference>
<name>A0A165EGR3_EXIGL</name>
<organism evidence="2 3">
    <name type="scientific">Exidia glandulosa HHB12029</name>
    <dbReference type="NCBI Taxonomy" id="1314781"/>
    <lineage>
        <taxon>Eukaryota</taxon>
        <taxon>Fungi</taxon>
        <taxon>Dikarya</taxon>
        <taxon>Basidiomycota</taxon>
        <taxon>Agaricomycotina</taxon>
        <taxon>Agaricomycetes</taxon>
        <taxon>Auriculariales</taxon>
        <taxon>Exidiaceae</taxon>
        <taxon>Exidia</taxon>
    </lineage>
</organism>
<sequence length="171" mass="18518">MRLSRAVIFLGGSALATAQLVTIDPSTDTNNLHRSSHWGDKLDRTEHQGSTVSFTFTGTSLKIVLGAWRDYGDVSILLDGQTIKVTTYSNTTHVGSMTAFDQAPGLSYVRSDPEGGCFGGGKIAQKARFRGEQDPCSENAGGRRYRRKLPRRLPALSPHVPECLTPPVNGN</sequence>
<dbReference type="Proteomes" id="UP000077266">
    <property type="component" value="Unassembled WGS sequence"/>
</dbReference>
<evidence type="ECO:0000313" key="2">
    <source>
        <dbReference type="EMBL" id="KZV86897.1"/>
    </source>
</evidence>
<feature type="signal peptide" evidence="1">
    <location>
        <begin position="1"/>
        <end position="18"/>
    </location>
</feature>
<gene>
    <name evidence="2" type="ORF">EXIGLDRAFT_724330</name>
</gene>
<reference evidence="2 3" key="1">
    <citation type="journal article" date="2016" name="Mol. Biol. Evol.">
        <title>Comparative Genomics of Early-Diverging Mushroom-Forming Fungi Provides Insights into the Origins of Lignocellulose Decay Capabilities.</title>
        <authorList>
            <person name="Nagy L.G."/>
            <person name="Riley R."/>
            <person name="Tritt A."/>
            <person name="Adam C."/>
            <person name="Daum C."/>
            <person name="Floudas D."/>
            <person name="Sun H."/>
            <person name="Yadav J.S."/>
            <person name="Pangilinan J."/>
            <person name="Larsson K.H."/>
            <person name="Matsuura K."/>
            <person name="Barry K."/>
            <person name="Labutti K."/>
            <person name="Kuo R."/>
            <person name="Ohm R.A."/>
            <person name="Bhattacharya S.S."/>
            <person name="Shirouzu T."/>
            <person name="Yoshinaga Y."/>
            <person name="Martin F.M."/>
            <person name="Grigoriev I.V."/>
            <person name="Hibbett D.S."/>
        </authorList>
    </citation>
    <scope>NUCLEOTIDE SEQUENCE [LARGE SCALE GENOMIC DNA]</scope>
    <source>
        <strain evidence="2 3">HHB12029</strain>
    </source>
</reference>
<protein>
    <submittedName>
        <fullName evidence="2">Uncharacterized protein</fullName>
    </submittedName>
</protein>
<accession>A0A165EGR3</accession>
<feature type="chain" id="PRO_5007857197" evidence="1">
    <location>
        <begin position="19"/>
        <end position="171"/>
    </location>
</feature>
<evidence type="ECO:0000313" key="3">
    <source>
        <dbReference type="Proteomes" id="UP000077266"/>
    </source>
</evidence>
<dbReference type="AlphaFoldDB" id="A0A165EGR3"/>